<sequence>MSSVVAIVGVQVSAKLADMASDAKGSIVLVILSVFVCYSTVAWLRTKPRVADQDVATPEPAPVVTAERRKLKKKKKTKKTPVPVVAEAKAPEASVPETRHEPAPFNPPAPVDTPKVEAPPVVAVVEQVVEDVPLTPAPEVVLVETILATPPRRVAKKLPAALSPPVKMPAIAAFHDYVRKEPIVPSSPTSSASTVSSASFSPPKSCPGRVEAKRALSPVPRPPPMLAKPKKLVRSHSSTADGRMWRDVLGGSAPPPPVLTKTVSLDASSKPLAATVVSHPAVIQHIIDQIVFYFSEQNLMRDVFLRQRMDAEGYVYISVVLNFNRVRAMMAPSVPLLTLIERLDACPALRLLCKRLPSGAVDPAFVQLGKVRPAVGWQQWVPANALPTHHPFDILLRKANAATSA</sequence>
<comment type="caution">
    <text evidence="6">The sequence shown here is derived from an EMBL/GenBank/DDBJ whole genome shotgun (WGS) entry which is preliminary data.</text>
</comment>
<dbReference type="Proteomes" id="UP000243579">
    <property type="component" value="Unassembled WGS sequence"/>
</dbReference>
<feature type="region of interest" description="Disordered" evidence="3">
    <location>
        <begin position="184"/>
        <end position="233"/>
    </location>
</feature>
<feature type="domain" description="HTH La-type RNA-binding" evidence="5">
    <location>
        <begin position="276"/>
        <end position="368"/>
    </location>
</feature>
<dbReference type="PROSITE" id="PS50961">
    <property type="entry name" value="HTH_LA"/>
    <property type="match status" value="1"/>
</dbReference>
<dbReference type="STRING" id="1202772.A0A1V9Z2M2"/>
<evidence type="ECO:0000256" key="1">
    <source>
        <dbReference type="ARBA" id="ARBA00022884"/>
    </source>
</evidence>
<gene>
    <name evidence="6" type="ORF">ACHHYP_03912</name>
</gene>
<feature type="compositionally biased region" description="Low complexity" evidence="3">
    <location>
        <begin position="184"/>
        <end position="207"/>
    </location>
</feature>
<keyword evidence="1 2" id="KW-0694">RNA-binding</keyword>
<dbReference type="PANTHER" id="PTHR22792:SF62">
    <property type="entry name" value="LA-RELATED PROTEIN 7"/>
    <property type="match status" value="1"/>
</dbReference>
<evidence type="ECO:0000256" key="4">
    <source>
        <dbReference type="SAM" id="Phobius"/>
    </source>
</evidence>
<keyword evidence="4" id="KW-1133">Transmembrane helix</keyword>
<dbReference type="EMBL" id="JNBR01000472">
    <property type="protein sequence ID" value="OQR92253.1"/>
    <property type="molecule type" value="Genomic_DNA"/>
</dbReference>
<dbReference type="InterPro" id="IPR006630">
    <property type="entry name" value="La_HTH"/>
</dbReference>
<proteinExistence type="predicted"/>
<feature type="transmembrane region" description="Helical" evidence="4">
    <location>
        <begin position="24"/>
        <end position="44"/>
    </location>
</feature>
<dbReference type="OrthoDB" id="340227at2759"/>
<keyword evidence="4" id="KW-0472">Membrane</keyword>
<dbReference type="AlphaFoldDB" id="A0A1V9Z2M2"/>
<dbReference type="Gene3D" id="1.10.10.10">
    <property type="entry name" value="Winged helix-like DNA-binding domain superfamily/Winged helix DNA-binding domain"/>
    <property type="match status" value="1"/>
</dbReference>
<evidence type="ECO:0000256" key="3">
    <source>
        <dbReference type="SAM" id="MobiDB-lite"/>
    </source>
</evidence>
<protein>
    <recommendedName>
        <fullName evidence="5">HTH La-type RNA-binding domain-containing protein</fullName>
    </recommendedName>
</protein>
<dbReference type="PANTHER" id="PTHR22792">
    <property type="entry name" value="LUPUS LA PROTEIN-RELATED"/>
    <property type="match status" value="1"/>
</dbReference>
<organism evidence="6 7">
    <name type="scientific">Achlya hypogyna</name>
    <name type="common">Oomycete</name>
    <name type="synonym">Protoachlya hypogyna</name>
    <dbReference type="NCBI Taxonomy" id="1202772"/>
    <lineage>
        <taxon>Eukaryota</taxon>
        <taxon>Sar</taxon>
        <taxon>Stramenopiles</taxon>
        <taxon>Oomycota</taxon>
        <taxon>Saprolegniomycetes</taxon>
        <taxon>Saprolegniales</taxon>
        <taxon>Achlyaceae</taxon>
        <taxon>Achlya</taxon>
    </lineage>
</organism>
<dbReference type="InterPro" id="IPR045180">
    <property type="entry name" value="La_dom_prot"/>
</dbReference>
<keyword evidence="7" id="KW-1185">Reference proteome</keyword>
<dbReference type="GO" id="GO:0003723">
    <property type="term" value="F:RNA binding"/>
    <property type="evidence" value="ECO:0007669"/>
    <property type="project" value="UniProtKB-UniRule"/>
</dbReference>
<evidence type="ECO:0000313" key="7">
    <source>
        <dbReference type="Proteomes" id="UP000243579"/>
    </source>
</evidence>
<dbReference type="SMART" id="SM00715">
    <property type="entry name" value="LA"/>
    <property type="match status" value="1"/>
</dbReference>
<evidence type="ECO:0000313" key="6">
    <source>
        <dbReference type="EMBL" id="OQR92253.1"/>
    </source>
</evidence>
<dbReference type="InterPro" id="IPR036390">
    <property type="entry name" value="WH_DNA-bd_sf"/>
</dbReference>
<dbReference type="SUPFAM" id="SSF46785">
    <property type="entry name" value="Winged helix' DNA-binding domain"/>
    <property type="match status" value="1"/>
</dbReference>
<evidence type="ECO:0000259" key="5">
    <source>
        <dbReference type="PROSITE" id="PS50961"/>
    </source>
</evidence>
<evidence type="ECO:0000256" key="2">
    <source>
        <dbReference type="PROSITE-ProRule" id="PRU00332"/>
    </source>
</evidence>
<accession>A0A1V9Z2M2</accession>
<name>A0A1V9Z2M2_ACHHY</name>
<dbReference type="CDD" id="cd07323">
    <property type="entry name" value="LAM"/>
    <property type="match status" value="1"/>
</dbReference>
<reference evidence="6 7" key="1">
    <citation type="journal article" date="2014" name="Genome Biol. Evol.">
        <title>The secreted proteins of Achlya hypogyna and Thraustotheca clavata identify the ancestral oomycete secretome and reveal gene acquisitions by horizontal gene transfer.</title>
        <authorList>
            <person name="Misner I."/>
            <person name="Blouin N."/>
            <person name="Leonard G."/>
            <person name="Richards T.A."/>
            <person name="Lane C.E."/>
        </authorList>
    </citation>
    <scope>NUCLEOTIDE SEQUENCE [LARGE SCALE GENOMIC DNA]</scope>
    <source>
        <strain evidence="6 7">ATCC 48635</strain>
    </source>
</reference>
<dbReference type="Pfam" id="PF05383">
    <property type="entry name" value="La"/>
    <property type="match status" value="1"/>
</dbReference>
<dbReference type="InterPro" id="IPR036388">
    <property type="entry name" value="WH-like_DNA-bd_sf"/>
</dbReference>
<keyword evidence="4" id="KW-0812">Transmembrane</keyword>
<feature type="region of interest" description="Disordered" evidence="3">
    <location>
        <begin position="88"/>
        <end position="112"/>
    </location>
</feature>